<evidence type="ECO:0008006" key="4">
    <source>
        <dbReference type="Google" id="ProtNLM"/>
    </source>
</evidence>
<gene>
    <name evidence="2" type="ORF">GSPATT00015927001</name>
</gene>
<dbReference type="OMA" id="DLMLLNC"/>
<keyword evidence="1" id="KW-0472">Membrane</keyword>
<dbReference type="EMBL" id="CT868385">
    <property type="protein sequence ID" value="CAK81068.1"/>
    <property type="molecule type" value="Genomic_DNA"/>
</dbReference>
<feature type="transmembrane region" description="Helical" evidence="1">
    <location>
        <begin position="191"/>
        <end position="212"/>
    </location>
</feature>
<dbReference type="KEGG" id="ptm:GSPATT00015927001"/>
<evidence type="ECO:0000256" key="1">
    <source>
        <dbReference type="SAM" id="Phobius"/>
    </source>
</evidence>
<protein>
    <recommendedName>
        <fullName evidence="4">Transmembrane protein</fullName>
    </recommendedName>
</protein>
<proteinExistence type="predicted"/>
<evidence type="ECO:0000313" key="2">
    <source>
        <dbReference type="EMBL" id="CAK81068.1"/>
    </source>
</evidence>
<dbReference type="OrthoDB" id="307911at2759"/>
<feature type="transmembrane region" description="Helical" evidence="1">
    <location>
        <begin position="135"/>
        <end position="154"/>
    </location>
</feature>
<sequence length="292" mass="34244">MMDSLYSLFSQILLITASVILLFSMTFAFRKIMKDVNDILDSTDKLVFFIAAFQQLLLLAFLIKQYTLFLSGLRILRMLQDLMLLNCLIKLDSDNEQCLKIVDKISKLLSLILLFISGLIVFLEGLKSHFQCDQQIWMLLSGLLLLTNIIQLYFGLKILIQIYKYCQDSSNQHMFDGLHKIMMDELQNRKVQVIVFLLCCINSSVVMLLYDYAMFDQLNPTFCLQKTTISEILTYIAVIIVSYQLPCLGIYYVFYHKNKKYLNNHNWEIQRNIVNFYDERSEIELGDYQNPQ</sequence>
<feature type="transmembrane region" description="Helical" evidence="1">
    <location>
        <begin position="232"/>
        <end position="254"/>
    </location>
</feature>
<dbReference type="AlphaFoldDB" id="A0DDF1"/>
<keyword evidence="1" id="KW-1133">Transmembrane helix</keyword>
<accession>A0DDF1</accession>
<dbReference type="Proteomes" id="UP000000600">
    <property type="component" value="Unassembled WGS sequence"/>
</dbReference>
<dbReference type="GeneID" id="5034250"/>
<dbReference type="InParanoid" id="A0DDF1"/>
<feature type="transmembrane region" description="Helical" evidence="1">
    <location>
        <begin position="6"/>
        <end position="25"/>
    </location>
</feature>
<reference evidence="2 3" key="1">
    <citation type="journal article" date="2006" name="Nature">
        <title>Global trends of whole-genome duplications revealed by the ciliate Paramecium tetraurelia.</title>
        <authorList>
            <consortium name="Genoscope"/>
            <person name="Aury J.-M."/>
            <person name="Jaillon O."/>
            <person name="Duret L."/>
            <person name="Noel B."/>
            <person name="Jubin C."/>
            <person name="Porcel B.M."/>
            <person name="Segurens B."/>
            <person name="Daubin V."/>
            <person name="Anthouard V."/>
            <person name="Aiach N."/>
            <person name="Arnaiz O."/>
            <person name="Billaut A."/>
            <person name="Beisson J."/>
            <person name="Blanc I."/>
            <person name="Bouhouche K."/>
            <person name="Camara F."/>
            <person name="Duharcourt S."/>
            <person name="Guigo R."/>
            <person name="Gogendeau D."/>
            <person name="Katinka M."/>
            <person name="Keller A.-M."/>
            <person name="Kissmehl R."/>
            <person name="Klotz C."/>
            <person name="Koll F."/>
            <person name="Le Moue A."/>
            <person name="Lepere C."/>
            <person name="Malinsky S."/>
            <person name="Nowacki M."/>
            <person name="Nowak J.K."/>
            <person name="Plattner H."/>
            <person name="Poulain J."/>
            <person name="Ruiz F."/>
            <person name="Serrano V."/>
            <person name="Zagulski M."/>
            <person name="Dessen P."/>
            <person name="Betermier M."/>
            <person name="Weissenbach J."/>
            <person name="Scarpelli C."/>
            <person name="Schachter V."/>
            <person name="Sperling L."/>
            <person name="Meyer E."/>
            <person name="Cohen J."/>
            <person name="Wincker P."/>
        </authorList>
    </citation>
    <scope>NUCLEOTIDE SEQUENCE [LARGE SCALE GENOMIC DNA]</scope>
    <source>
        <strain evidence="2 3">Stock d4-2</strain>
    </source>
</reference>
<feature type="transmembrane region" description="Helical" evidence="1">
    <location>
        <begin position="46"/>
        <end position="63"/>
    </location>
</feature>
<dbReference type="RefSeq" id="XP_001448465.1">
    <property type="nucleotide sequence ID" value="XM_001448428.1"/>
</dbReference>
<keyword evidence="3" id="KW-1185">Reference proteome</keyword>
<feature type="transmembrane region" description="Helical" evidence="1">
    <location>
        <begin position="105"/>
        <end position="123"/>
    </location>
</feature>
<name>A0DDF1_PARTE</name>
<evidence type="ECO:0000313" key="3">
    <source>
        <dbReference type="Proteomes" id="UP000000600"/>
    </source>
</evidence>
<keyword evidence="1" id="KW-0812">Transmembrane</keyword>
<dbReference type="HOGENOM" id="CLU_954589_0_0_1"/>
<organism evidence="2 3">
    <name type="scientific">Paramecium tetraurelia</name>
    <dbReference type="NCBI Taxonomy" id="5888"/>
    <lineage>
        <taxon>Eukaryota</taxon>
        <taxon>Sar</taxon>
        <taxon>Alveolata</taxon>
        <taxon>Ciliophora</taxon>
        <taxon>Intramacronucleata</taxon>
        <taxon>Oligohymenophorea</taxon>
        <taxon>Peniculida</taxon>
        <taxon>Parameciidae</taxon>
        <taxon>Paramecium</taxon>
    </lineage>
</organism>